<dbReference type="NCBIfam" id="NF047742">
    <property type="entry name" value="antiphage_MADS8"/>
    <property type="match status" value="1"/>
</dbReference>
<dbReference type="InterPro" id="IPR027417">
    <property type="entry name" value="P-loop_NTPase"/>
</dbReference>
<keyword evidence="2" id="KW-1185">Reference proteome</keyword>
<reference evidence="1 2" key="1">
    <citation type="journal article" date="2011" name="Stand. Genomic Sci.">
        <title>Complete genome sequence of the gliding freshwater bacterium Fluviicola taffensis type strain (RW262).</title>
        <authorList>
            <person name="Woyke T."/>
            <person name="Chertkov O."/>
            <person name="Lapidus A."/>
            <person name="Nolan M."/>
            <person name="Lucas S."/>
            <person name="Del Rio T.G."/>
            <person name="Tice H."/>
            <person name="Cheng J.F."/>
            <person name="Tapia R."/>
            <person name="Han C."/>
            <person name="Goodwin L."/>
            <person name="Pitluck S."/>
            <person name="Liolios K."/>
            <person name="Pagani I."/>
            <person name="Ivanova N."/>
            <person name="Huntemann M."/>
            <person name="Mavromatis K."/>
            <person name="Mikhailova N."/>
            <person name="Pati A."/>
            <person name="Chen A."/>
            <person name="Palaniappan K."/>
            <person name="Land M."/>
            <person name="Hauser L."/>
            <person name="Brambilla E.M."/>
            <person name="Rohde M."/>
            <person name="Mwirichia R."/>
            <person name="Sikorski J."/>
            <person name="Tindall B.J."/>
            <person name="Goker M."/>
            <person name="Bristow J."/>
            <person name="Eisen J.A."/>
            <person name="Markowitz V."/>
            <person name="Hugenholtz P."/>
            <person name="Klenk H.P."/>
            <person name="Kyrpides N.C."/>
        </authorList>
    </citation>
    <scope>NUCLEOTIDE SEQUENCE [LARGE SCALE GENOMIC DNA]</scope>
    <source>
        <strain evidence="2">DSM 16823 / RW262 / RW262</strain>
    </source>
</reference>
<dbReference type="PANTHER" id="PTHR42957">
    <property type="entry name" value="HELICASE MJ1565-RELATED"/>
    <property type="match status" value="1"/>
</dbReference>
<organism evidence="1 2">
    <name type="scientific">Fluviicola taffensis (strain DSM 16823 / NCIMB 13979 / RW262)</name>
    <dbReference type="NCBI Taxonomy" id="755732"/>
    <lineage>
        <taxon>Bacteria</taxon>
        <taxon>Pseudomonadati</taxon>
        <taxon>Bacteroidota</taxon>
        <taxon>Flavobacteriia</taxon>
        <taxon>Flavobacteriales</taxon>
        <taxon>Crocinitomicaceae</taxon>
        <taxon>Fluviicola</taxon>
    </lineage>
</organism>
<reference evidence="2" key="2">
    <citation type="submission" date="2011-02" db="EMBL/GenBank/DDBJ databases">
        <title>The complete genome of Fluviicola taffensis DSM 16823.</title>
        <authorList>
            <consortium name="US DOE Joint Genome Institute (JGI-PGF)"/>
            <person name="Lucas S."/>
            <person name="Copeland A."/>
            <person name="Lapidus A."/>
            <person name="Bruce D."/>
            <person name="Goodwin L."/>
            <person name="Pitluck S."/>
            <person name="Kyrpides N."/>
            <person name="Mavromatis K."/>
            <person name="Ivanova N."/>
            <person name="Mikhailova N."/>
            <person name="Pagani I."/>
            <person name="Chertkov O."/>
            <person name="Detter J.C."/>
            <person name="Han C."/>
            <person name="Tapia R."/>
            <person name="Land M."/>
            <person name="Hauser L."/>
            <person name="Markowitz V."/>
            <person name="Cheng J.-F."/>
            <person name="Hugenholtz P."/>
            <person name="Woyke T."/>
            <person name="Wu D."/>
            <person name="Tindall B."/>
            <person name="Pomrenke H.G."/>
            <person name="Brambilla E."/>
            <person name="Klenk H.-P."/>
            <person name="Eisen J.A."/>
        </authorList>
    </citation>
    <scope>NUCLEOTIDE SEQUENCE [LARGE SCALE GENOMIC DNA]</scope>
    <source>
        <strain evidence="2">DSM 16823 / RW262 / RW262</strain>
    </source>
</reference>
<sequence>MISKYYQRVIELILNLYKEDLKIAIPGHCMKITGLGFNELEFLWSRVKTEFPEINVFIVSNIIDNEKCISASKLIEYRNQESSPLLILIPSNSRTAAEDSYGNATFKEISLDGIEESLKNELIKSIPPEYSQIITNDIFGHLRSTGIKTVQIIQYLLNLEEIGYEENNIGNLLYHLNLIPDSALTIDLDKIKSRLNFNVESSHLLASFNKPLYDRISELPLEAHTLQKEIIDFLKAESNSKSVEEICFSIYNDYPNLNFSNWSIPDLNFKEFKLSIEEIKSNDFKVEDGIKVLHSRANSNSTVKIKFNTNPPPNSTNDLKYFKVILMAVDGYAGEEISVLRKLKNSTSSRPYREVSVDLNSNITEEGSYFFKVVAEDEHGNTLNFDDDFKESKIQSAWELNRADNPELSKSEFPYKRTSDTEDFFFVLDEAVEREENQRKDKLNNVLQAFFKFRIDNLKAGNSVSIPKPIEGSNIWINDITKHTSTFHIRYSEKHNYQINLSSKLRLIENEFLKHNNQFGYVKGVLKSNSAAIGFESIKFVESSINSIVPEKLIEAREILFSKIISSNETDNGVIETADLFNFSSDVLLYIRLFADWIDNLNEKLLSKDIDADETSKLQQFLSELQFLDLAKVKTKLPNGERVDALILSPLHPLRLIWSISLLDVFVNWESETNEFRGHVENWTKSLDEMFEGKLSNENNPLIIVDPNEYSNYHYAGELSFGWGIYLLSETQDDKQRFTSNTRHLKQYFRQLLNISKENYVETEISQKLIIKHLKNYVYQHPYTDSLVINLINAGDASIFSDSLVELEKEQQFKNLKYEIRIFKGEDKIIEHGEGFKRLLNPEYNITEEAESFSQPSKNRLFPKLRYSINEIDDYLSAPARFNAHLSFVVSPFPVTIELIKPFQKQRNFFLNGLVSEASIYVEENNNEIKWNRFLIGNELIKHYSDSGELGIRIFNAIQSFTGGALASKPTDSIPSTQLRLNDKDKVLLAHLHDHSDWVVTFDKNLGPQIYDQPSKEGKIPFLLDYVPGEEVNGISSFLTTRPTSEVLGLLGPHFSDFGLNIHDPKDERRIKILLEDLRAISSSLVLQLNSTKNKAFEVIGSAFTKRVLEKKGLLTDAFLIPIDLHQELFEKLPLNNKSRADNLLVSIDPDKKSIKITVIEIKCRKSLADRENEELKIKMKEQIENTIEALRYHFDSTYQFSFDRLDREIKNKELRSLLTFYIERAYRYNYLSENAYATYLSFLQELDQGFNLDFNRIGLIYNFSANKKQVKEISGDEITFFTFGHRLIEDILDPDSDLNTKRLEDQEEDIDLLEALGVKNQLKPFIQQFAELTSPKRESITPIDSIVFEKENSIAEEFEINNDQNIDSEMEIVNPTENNQGKPIRLGKVAGLLNMGITTLVSFLDSKGIKIDPNPNSKLTGTQYDLLKSQFAKQEEITESGVVENETEAVIENVPDKPIVSNKIFEAPNFDILIGKTSPSEQYGILGETIHGKKIAIDLSETNTISLFGVQGGGKSYTIGTISEMVLKNFEKVNLLPSPLAGVIFHYSESMDYEPEFTSMIYPNDKDGELRKLKEKYGADPKNVDDVIILTPMDKIEERQSEFPSIKVLPIAFNSNELNVQDWMFLLGAIGNDSAYIKQLKAIMKEQRRNLSIDGISQGVEDSILLSNGQKALARQKLSFAREYIDDSFVLKDTLKPGRLIIVDLRDEFIVKEEALGLFVIMLNIFSSVKAVDGNHFNKFIVFDEAHKYMDNKDLTSTIVTAIREMRHKGVSIMIASQDPPSLPNEIIELSSIVLLHKFNSPQWLKHIQKSITQLTPLQAADMSSLNPGEGFLWSTKATDKSISNGPIKISTRPRVTKHGGATIQATGKK</sequence>
<evidence type="ECO:0008006" key="3">
    <source>
        <dbReference type="Google" id="ProtNLM"/>
    </source>
</evidence>
<evidence type="ECO:0000313" key="2">
    <source>
        <dbReference type="Proteomes" id="UP000007463"/>
    </source>
</evidence>
<dbReference type="SUPFAM" id="SSF52540">
    <property type="entry name" value="P-loop containing nucleoside triphosphate hydrolases"/>
    <property type="match status" value="1"/>
</dbReference>
<dbReference type="KEGG" id="fte:Fluta_2960"/>
<name>F2IJ69_FLUTR</name>
<dbReference type="InterPro" id="IPR008571">
    <property type="entry name" value="HerA-like"/>
</dbReference>
<dbReference type="Gene3D" id="3.40.50.300">
    <property type="entry name" value="P-loop containing nucleotide triphosphate hydrolases"/>
    <property type="match status" value="1"/>
</dbReference>
<dbReference type="Proteomes" id="UP000007463">
    <property type="component" value="Chromosome"/>
</dbReference>
<accession>F2IJ69</accession>
<dbReference type="PANTHER" id="PTHR42957:SF1">
    <property type="entry name" value="HELICASE MJ1565-RELATED"/>
    <property type="match status" value="1"/>
</dbReference>
<dbReference type="STRING" id="755732.Fluta_2960"/>
<dbReference type="eggNOG" id="COG0433">
    <property type="taxonomic scope" value="Bacteria"/>
</dbReference>
<gene>
    <name evidence="1" type="ordered locus">Fluta_2960</name>
</gene>
<protein>
    <recommendedName>
        <fullName evidence="3">ATP-binding protein</fullName>
    </recommendedName>
</protein>
<dbReference type="RefSeq" id="WP_013687708.1">
    <property type="nucleotide sequence ID" value="NC_015321.1"/>
</dbReference>
<dbReference type="HOGENOM" id="CLU_236800_0_0_10"/>
<proteinExistence type="predicted"/>
<evidence type="ECO:0000313" key="1">
    <source>
        <dbReference type="EMBL" id="AEA44939.1"/>
    </source>
</evidence>
<dbReference type="EMBL" id="CP002542">
    <property type="protein sequence ID" value="AEA44939.1"/>
    <property type="molecule type" value="Genomic_DNA"/>
</dbReference>